<keyword evidence="2" id="KW-1185">Reference proteome</keyword>
<sequence length="265" mass="31491">MIKTTDAQITAIKDAIESNKYMDNEKIWTFLIANIIDKSMRKNEYLKIIVNDDVVIENSLDLWFESMPIPPKQGVSGGSEGNTHLDLAVGDIKQREGTQTGIEFNRQNDWVCFIEAKLYSDCSSEVSYDPFRNQIARVIENLVTFQHDNNFPSQTYFTLLTPRIYKQKPFAKLYGYKYFEYHDRDNLKKEFRECRIPCRNTSGWKYPENIDAQVRKLKMNWITYEDILEKEYNLNNLNICQLNETEREFINTKFHEMLRTDYHPR</sequence>
<evidence type="ECO:0000313" key="2">
    <source>
        <dbReference type="Proteomes" id="UP000030700"/>
    </source>
</evidence>
<dbReference type="EMBL" id="DF820456">
    <property type="protein sequence ID" value="GAK50711.1"/>
    <property type="molecule type" value="Genomic_DNA"/>
</dbReference>
<gene>
    <name evidence="1" type="ORF">U14_01944</name>
</gene>
<organism evidence="1">
    <name type="scientific">Candidatus Moduliflexus flocculans</name>
    <dbReference type="NCBI Taxonomy" id="1499966"/>
    <lineage>
        <taxon>Bacteria</taxon>
        <taxon>Candidatus Moduliflexota</taxon>
        <taxon>Candidatus Moduliflexia</taxon>
        <taxon>Candidatus Moduliflexales</taxon>
        <taxon>Candidatus Moduliflexaceae</taxon>
    </lineage>
</organism>
<name>A0A0S6VTG2_9BACT</name>
<dbReference type="HOGENOM" id="CLU_1048300_0_0_0"/>
<accession>A0A0S6VTG2</accession>
<reference evidence="1" key="1">
    <citation type="journal article" date="2015" name="PeerJ">
        <title>First genomic representation of candidate bacterial phylum KSB3 points to enhanced environmental sensing as a trigger of wastewater bulking.</title>
        <authorList>
            <person name="Sekiguchi Y."/>
            <person name="Ohashi A."/>
            <person name="Parks D.H."/>
            <person name="Yamauchi T."/>
            <person name="Tyson G.W."/>
            <person name="Hugenholtz P."/>
        </authorList>
    </citation>
    <scope>NUCLEOTIDE SEQUENCE [LARGE SCALE GENOMIC DNA]</scope>
</reference>
<evidence type="ECO:0000313" key="1">
    <source>
        <dbReference type="EMBL" id="GAK50711.1"/>
    </source>
</evidence>
<proteinExistence type="predicted"/>
<dbReference type="AlphaFoldDB" id="A0A0S6VTG2"/>
<protein>
    <submittedName>
        <fullName evidence="1">Uncharacterized protein</fullName>
    </submittedName>
</protein>
<dbReference type="Proteomes" id="UP000030700">
    <property type="component" value="Unassembled WGS sequence"/>
</dbReference>